<comment type="similarity">
    <text evidence="3">Belongs to the peptidase M50B family.</text>
</comment>
<sequence>MAHALAARSVGWTGSSIEITLWGGHTSFREVDSTPGRSLYVSLVGPLVNLVIGGVGLLLMQGQPLYGVPGLLLSMAVYSNLAVGIFNVLPALPLDGGRIVESLVWQLTGSQAKGTIAGGWAGRILVGLGVVALAVFWVRGAQGPSLILLVLAVVVLLPIWQGASAALKHGRLRLSLEQVNIEALMSPVEMVPAGTSVAGAIEVGVLDGTVILAMDPERQHLLRVMPEAVLAVPEQLRAGTPVTRAGVPADDAGVVTLGSNGDALVRAVVESVSGTVLVVDQDGQCIGAVRREVVIAAIEGRVRKESQK</sequence>
<accession>A0A496PKR4</accession>
<dbReference type="PANTHER" id="PTHR39188:SF3">
    <property type="entry name" value="STAGE IV SPORULATION PROTEIN FB"/>
    <property type="match status" value="1"/>
</dbReference>
<evidence type="ECO:0000256" key="4">
    <source>
        <dbReference type="ARBA" id="ARBA00022670"/>
    </source>
</evidence>
<evidence type="ECO:0000256" key="3">
    <source>
        <dbReference type="ARBA" id="ARBA00007931"/>
    </source>
</evidence>
<evidence type="ECO:0000256" key="9">
    <source>
        <dbReference type="ARBA" id="ARBA00022989"/>
    </source>
</evidence>
<dbReference type="GO" id="GO:0006508">
    <property type="term" value="P:proteolysis"/>
    <property type="evidence" value="ECO:0007669"/>
    <property type="project" value="UniProtKB-KW"/>
</dbReference>
<feature type="domain" description="Peptidase M50" evidence="13">
    <location>
        <begin position="72"/>
        <end position="112"/>
    </location>
</feature>
<name>A0A496PKR4_9MICC</name>
<keyword evidence="7" id="KW-0378">Hydrolase</keyword>
<feature type="transmembrane region" description="Helical" evidence="12">
    <location>
        <begin position="66"/>
        <end position="89"/>
    </location>
</feature>
<keyword evidence="10" id="KW-0482">Metalloprotease</keyword>
<gene>
    <name evidence="14" type="ORF">DWQ67_04765</name>
</gene>
<evidence type="ECO:0000313" key="14">
    <source>
        <dbReference type="EMBL" id="RKW71106.1"/>
    </source>
</evidence>
<evidence type="ECO:0000256" key="10">
    <source>
        <dbReference type="ARBA" id="ARBA00023049"/>
    </source>
</evidence>
<evidence type="ECO:0000256" key="12">
    <source>
        <dbReference type="SAM" id="Phobius"/>
    </source>
</evidence>
<keyword evidence="11 12" id="KW-0472">Membrane</keyword>
<keyword evidence="15" id="KW-1185">Reference proteome</keyword>
<dbReference type="GO" id="GO:0046872">
    <property type="term" value="F:metal ion binding"/>
    <property type="evidence" value="ECO:0007669"/>
    <property type="project" value="UniProtKB-KW"/>
</dbReference>
<dbReference type="CDD" id="cd06161">
    <property type="entry name" value="S2P-M50_SpoIVFB"/>
    <property type="match status" value="1"/>
</dbReference>
<evidence type="ECO:0000313" key="15">
    <source>
        <dbReference type="Proteomes" id="UP000273119"/>
    </source>
</evidence>
<dbReference type="GO" id="GO:0008237">
    <property type="term" value="F:metallopeptidase activity"/>
    <property type="evidence" value="ECO:0007669"/>
    <property type="project" value="UniProtKB-KW"/>
</dbReference>
<evidence type="ECO:0000259" key="13">
    <source>
        <dbReference type="Pfam" id="PF02163"/>
    </source>
</evidence>
<protein>
    <recommendedName>
        <fullName evidence="13">Peptidase M50 domain-containing protein</fullName>
    </recommendedName>
</protein>
<dbReference type="Pfam" id="PF02163">
    <property type="entry name" value="Peptidase_M50"/>
    <property type="match status" value="1"/>
</dbReference>
<evidence type="ECO:0000256" key="7">
    <source>
        <dbReference type="ARBA" id="ARBA00022801"/>
    </source>
</evidence>
<evidence type="ECO:0000256" key="6">
    <source>
        <dbReference type="ARBA" id="ARBA00022723"/>
    </source>
</evidence>
<comment type="caution">
    <text evidence="14">The sequence shown here is derived from an EMBL/GenBank/DDBJ whole genome shotgun (WGS) entry which is preliminary data.</text>
</comment>
<comment type="subcellular location">
    <subcellularLocation>
        <location evidence="2">Membrane</location>
        <topology evidence="2">Multi-pass membrane protein</topology>
    </subcellularLocation>
</comment>
<evidence type="ECO:0000256" key="11">
    <source>
        <dbReference type="ARBA" id="ARBA00023136"/>
    </source>
</evidence>
<keyword evidence="5 12" id="KW-0812">Transmembrane</keyword>
<comment type="cofactor">
    <cofactor evidence="1">
        <name>Zn(2+)</name>
        <dbReference type="ChEBI" id="CHEBI:29105"/>
    </cofactor>
</comment>
<dbReference type="Proteomes" id="UP000273119">
    <property type="component" value="Unassembled WGS sequence"/>
</dbReference>
<dbReference type="GO" id="GO:0016020">
    <property type="term" value="C:membrane"/>
    <property type="evidence" value="ECO:0007669"/>
    <property type="project" value="UniProtKB-SubCell"/>
</dbReference>
<dbReference type="InterPro" id="IPR008915">
    <property type="entry name" value="Peptidase_M50"/>
</dbReference>
<feature type="transmembrane region" description="Helical" evidence="12">
    <location>
        <begin position="146"/>
        <end position="167"/>
    </location>
</feature>
<dbReference type="AlphaFoldDB" id="A0A496PKR4"/>
<keyword evidence="9 12" id="KW-1133">Transmembrane helix</keyword>
<dbReference type="EMBL" id="QQXL01000002">
    <property type="protein sequence ID" value="RKW71106.1"/>
    <property type="molecule type" value="Genomic_DNA"/>
</dbReference>
<feature type="transmembrane region" description="Helical" evidence="12">
    <location>
        <begin position="39"/>
        <end position="60"/>
    </location>
</feature>
<evidence type="ECO:0000256" key="1">
    <source>
        <dbReference type="ARBA" id="ARBA00001947"/>
    </source>
</evidence>
<evidence type="ECO:0000256" key="2">
    <source>
        <dbReference type="ARBA" id="ARBA00004141"/>
    </source>
</evidence>
<feature type="transmembrane region" description="Helical" evidence="12">
    <location>
        <begin position="120"/>
        <end position="140"/>
    </location>
</feature>
<organism evidence="14 15">
    <name type="scientific">Galactobacter caseinivorans</name>
    <dbReference type="NCBI Taxonomy" id="2676123"/>
    <lineage>
        <taxon>Bacteria</taxon>
        <taxon>Bacillati</taxon>
        <taxon>Actinomycetota</taxon>
        <taxon>Actinomycetes</taxon>
        <taxon>Micrococcales</taxon>
        <taxon>Micrococcaceae</taxon>
        <taxon>Galactobacter</taxon>
    </lineage>
</organism>
<keyword evidence="6" id="KW-0479">Metal-binding</keyword>
<dbReference type="PANTHER" id="PTHR39188">
    <property type="entry name" value="MEMBRANE-ASSOCIATED ZINC METALLOPROTEASE M50B"/>
    <property type="match status" value="1"/>
</dbReference>
<keyword evidence="4" id="KW-0645">Protease</keyword>
<reference evidence="14 15" key="1">
    <citation type="submission" date="2018-07" db="EMBL/GenBank/DDBJ databases">
        <title>Arthrobacter sp. nov., isolated from raw cow's milk with high bacterial count.</title>
        <authorList>
            <person name="Hahne J."/>
            <person name="Isele D."/>
            <person name="Lipski A."/>
        </authorList>
    </citation>
    <scope>NUCLEOTIDE SEQUENCE [LARGE SCALE GENOMIC DNA]</scope>
    <source>
        <strain evidence="14 15">JZ R-183</strain>
    </source>
</reference>
<evidence type="ECO:0000256" key="8">
    <source>
        <dbReference type="ARBA" id="ARBA00022833"/>
    </source>
</evidence>
<proteinExistence type="inferred from homology"/>
<keyword evidence="8" id="KW-0862">Zinc</keyword>
<evidence type="ECO:0000256" key="5">
    <source>
        <dbReference type="ARBA" id="ARBA00022692"/>
    </source>
</evidence>